<sequence length="800" mass="89764">MIFMSHIIPVTIMSRFLYFILLFSIVAQQVNGNGSVPVGASLTATNNGIPWLSPSGDFAFGFQQTQGKDAFLLAIWFDKIPEKTVVWYPKGGPMVPRGSKVKLTNGIGLVLSDPQGKAIWTSGSISDLAYGFMNDTGNFVVVDSNNRKMWESFSFPADTILPAQVMERAEELNSKISKTNFTTGRFTLILLPDGNLILRKRDILSGISYNTYYRSGTRNDSNTTISGLRFIFDETGYMYILRRNGQIFEVNRKDALPSRDYYQRATLDSDGVFTQYYYPKNPTGNTSWNVSWSLPKNICNSITGTSGSGACGLNAVCSLDGNLVNCECPHGFSLLDPNDPNGDCKPNFTPTCDEGYDRDQFDFIELNNIDWPGSDYVHVNPTNEESCKTFCLQDCFCAVAIYGDFQCWKKRLPLSNGKKDPSQVVKAFLKSRKGDIPHQTPSVILREQDNNQRSLIFVVVSTCVFIIFILAGVICVGFFRIYKKTTKYHHLISNKSVDTSLPRFTYQELVEATGGFKDELGKGAFGIVYKGVIGVKTMAVKKLERVLQDGEKEFQTEVNAIAKTHHKNLVQLLGYCNEGEQRLLIYEYMCNGTLAAFLFGEMRPSWNLRSCIVLGIAKGLSYLHEECSTQVIHCDIKPQNILLDDCYNAKISDFGLAKLLMMNQSRTSTGIRGTKGYVAPEWFRNTPVTTKVDVYSFGVLLLEIISCRKSVISESDYEGVAVLTDWAWDCYQDGRLEVFLENDIEALDDYKRLTTFVMVGLWCVQENPSLRPTMRKVIQMLEGVVEVIEPPCPFPFSVTN</sequence>
<name>A0ACB9A4Y0_9ASTR</name>
<dbReference type="EMBL" id="CM042042">
    <property type="protein sequence ID" value="KAI3704990.1"/>
    <property type="molecule type" value="Genomic_DNA"/>
</dbReference>
<keyword evidence="2" id="KW-1185">Reference proteome</keyword>
<reference evidence="1 2" key="2">
    <citation type="journal article" date="2022" name="Mol. Ecol. Resour.">
        <title>The genomes of chicory, endive, great burdock and yacon provide insights into Asteraceae paleo-polyploidization history and plant inulin production.</title>
        <authorList>
            <person name="Fan W."/>
            <person name="Wang S."/>
            <person name="Wang H."/>
            <person name="Wang A."/>
            <person name="Jiang F."/>
            <person name="Liu H."/>
            <person name="Zhao H."/>
            <person name="Xu D."/>
            <person name="Zhang Y."/>
        </authorList>
    </citation>
    <scope>NUCLEOTIDE SEQUENCE [LARGE SCALE GENOMIC DNA]</scope>
    <source>
        <strain evidence="2">cv. Yunnan</strain>
        <tissue evidence="1">Leaves</tissue>
    </source>
</reference>
<dbReference type="Proteomes" id="UP001056120">
    <property type="component" value="Linkage Group LG25"/>
</dbReference>
<proteinExistence type="predicted"/>
<accession>A0ACB9A4Y0</accession>
<evidence type="ECO:0000313" key="1">
    <source>
        <dbReference type="EMBL" id="KAI3704990.1"/>
    </source>
</evidence>
<reference evidence="2" key="1">
    <citation type="journal article" date="2022" name="Mol. Ecol. Resour.">
        <title>The genomes of chicory, endive, great burdock and yacon provide insights into Asteraceae palaeo-polyploidization history and plant inulin production.</title>
        <authorList>
            <person name="Fan W."/>
            <person name="Wang S."/>
            <person name="Wang H."/>
            <person name="Wang A."/>
            <person name="Jiang F."/>
            <person name="Liu H."/>
            <person name="Zhao H."/>
            <person name="Xu D."/>
            <person name="Zhang Y."/>
        </authorList>
    </citation>
    <scope>NUCLEOTIDE SEQUENCE [LARGE SCALE GENOMIC DNA]</scope>
    <source>
        <strain evidence="2">cv. Yunnan</strain>
    </source>
</reference>
<protein>
    <submittedName>
        <fullName evidence="1">Uncharacterized protein</fullName>
    </submittedName>
</protein>
<evidence type="ECO:0000313" key="2">
    <source>
        <dbReference type="Proteomes" id="UP001056120"/>
    </source>
</evidence>
<gene>
    <name evidence="1" type="ORF">L1987_75220</name>
</gene>
<organism evidence="1 2">
    <name type="scientific">Smallanthus sonchifolius</name>
    <dbReference type="NCBI Taxonomy" id="185202"/>
    <lineage>
        <taxon>Eukaryota</taxon>
        <taxon>Viridiplantae</taxon>
        <taxon>Streptophyta</taxon>
        <taxon>Embryophyta</taxon>
        <taxon>Tracheophyta</taxon>
        <taxon>Spermatophyta</taxon>
        <taxon>Magnoliopsida</taxon>
        <taxon>eudicotyledons</taxon>
        <taxon>Gunneridae</taxon>
        <taxon>Pentapetalae</taxon>
        <taxon>asterids</taxon>
        <taxon>campanulids</taxon>
        <taxon>Asterales</taxon>
        <taxon>Asteraceae</taxon>
        <taxon>Asteroideae</taxon>
        <taxon>Heliantheae alliance</taxon>
        <taxon>Millerieae</taxon>
        <taxon>Smallanthus</taxon>
    </lineage>
</organism>
<comment type="caution">
    <text evidence="1">The sequence shown here is derived from an EMBL/GenBank/DDBJ whole genome shotgun (WGS) entry which is preliminary data.</text>
</comment>